<evidence type="ECO:0000256" key="1">
    <source>
        <dbReference type="SAM" id="MobiDB-lite"/>
    </source>
</evidence>
<feature type="region of interest" description="Disordered" evidence="1">
    <location>
        <begin position="173"/>
        <end position="207"/>
    </location>
</feature>
<feature type="compositionally biased region" description="Basic and acidic residues" evidence="1">
    <location>
        <begin position="99"/>
        <end position="108"/>
    </location>
</feature>
<evidence type="ECO:0000313" key="3">
    <source>
        <dbReference type="Proteomes" id="UP000256690"/>
    </source>
</evidence>
<feature type="compositionally biased region" description="Low complexity" evidence="1">
    <location>
        <begin position="174"/>
        <end position="204"/>
    </location>
</feature>
<comment type="caution">
    <text evidence="2">The sequence shown here is derived from an EMBL/GenBank/DDBJ whole genome shotgun (WGS) entry which is preliminary data.</text>
</comment>
<dbReference type="OrthoDB" id="10649753at2759"/>
<organism evidence="2 3">
    <name type="scientific">Aspergillus mulundensis</name>
    <dbReference type="NCBI Taxonomy" id="1810919"/>
    <lineage>
        <taxon>Eukaryota</taxon>
        <taxon>Fungi</taxon>
        <taxon>Dikarya</taxon>
        <taxon>Ascomycota</taxon>
        <taxon>Pezizomycotina</taxon>
        <taxon>Eurotiomycetes</taxon>
        <taxon>Eurotiomycetidae</taxon>
        <taxon>Eurotiales</taxon>
        <taxon>Aspergillaceae</taxon>
        <taxon>Aspergillus</taxon>
        <taxon>Aspergillus subgen. Nidulantes</taxon>
    </lineage>
</organism>
<dbReference type="EMBL" id="PVWQ01000003">
    <property type="protein sequence ID" value="RDW87143.1"/>
    <property type="molecule type" value="Genomic_DNA"/>
</dbReference>
<sequence length="314" mass="34288">MSARWYFGITNNSGVSVESLGTRTFITLPNDLTIVARGPVSFTSTPGRHRDRPGPRAPIHAHPNHENQTRSRIWNGRRDWRRGRRGGRYGGAGRHGRQQRGERHGDGLSLEERITLPNGHAEAHVIANAMAVSHNAAPYQNTHTSTATTRLNGSVTFLDTRSDAMFIDRNVPATSGNANTNGMSNNNDPATTDAAATRPRTSTTGGLVYDPVQMSYQRSDAGESHMSWDVTSNNENTVGNNQAEGQDDDYLLFRFSPNSHSEIITPSTLHPIPDLPDSAEVFLDNPRLVNGVSPTDGTLLRRPFIADEASSISL</sequence>
<gene>
    <name evidence="2" type="ORF">DSM5745_03785</name>
</gene>
<dbReference type="Proteomes" id="UP000256690">
    <property type="component" value="Unassembled WGS sequence"/>
</dbReference>
<accession>A0A3D8SLF7</accession>
<reference evidence="2 3" key="1">
    <citation type="journal article" date="2018" name="IMA Fungus">
        <title>IMA Genome-F 9: Draft genome sequence of Annulohypoxylon stygium, Aspergillus mulundensis, Berkeleyomyces basicola (syn. Thielaviopsis basicola), Ceratocystis smalleyi, two Cercospora beticola strains, Coleophoma cylindrospora, Fusarium fracticaudum, Phialophora cf. hyalina, and Morchella septimelata.</title>
        <authorList>
            <person name="Wingfield B.D."/>
            <person name="Bills G.F."/>
            <person name="Dong Y."/>
            <person name="Huang W."/>
            <person name="Nel W.J."/>
            <person name="Swalarsk-Parry B.S."/>
            <person name="Vaghefi N."/>
            <person name="Wilken P.M."/>
            <person name="An Z."/>
            <person name="de Beer Z.W."/>
            <person name="De Vos L."/>
            <person name="Chen L."/>
            <person name="Duong T.A."/>
            <person name="Gao Y."/>
            <person name="Hammerbacher A."/>
            <person name="Kikkert J.R."/>
            <person name="Li Y."/>
            <person name="Li H."/>
            <person name="Li K."/>
            <person name="Li Q."/>
            <person name="Liu X."/>
            <person name="Ma X."/>
            <person name="Naidoo K."/>
            <person name="Pethybridge S.J."/>
            <person name="Sun J."/>
            <person name="Steenkamp E.T."/>
            <person name="van der Nest M.A."/>
            <person name="van Wyk S."/>
            <person name="Wingfield M.J."/>
            <person name="Xiong C."/>
            <person name="Yue Q."/>
            <person name="Zhang X."/>
        </authorList>
    </citation>
    <scope>NUCLEOTIDE SEQUENCE [LARGE SCALE GENOMIC DNA]</scope>
    <source>
        <strain evidence="2 3">DSM 5745</strain>
    </source>
</reference>
<keyword evidence="3" id="KW-1185">Reference proteome</keyword>
<proteinExistence type="predicted"/>
<evidence type="ECO:0000313" key="2">
    <source>
        <dbReference type="EMBL" id="RDW87143.1"/>
    </source>
</evidence>
<feature type="region of interest" description="Disordered" evidence="1">
    <location>
        <begin position="39"/>
        <end position="108"/>
    </location>
</feature>
<dbReference type="GeneID" id="38114155"/>
<dbReference type="AlphaFoldDB" id="A0A3D8SLF7"/>
<protein>
    <submittedName>
        <fullName evidence="2">Uncharacterized protein</fullName>
    </submittedName>
</protein>
<dbReference type="RefSeq" id="XP_026606667.1">
    <property type="nucleotide sequence ID" value="XM_026745801.1"/>
</dbReference>
<name>A0A3D8SLF7_9EURO</name>